<evidence type="ECO:0000256" key="7">
    <source>
        <dbReference type="ARBA" id="ARBA00073639"/>
    </source>
</evidence>
<dbReference type="GO" id="GO:0016150">
    <property type="term" value="F:translation release factor activity, codon nonspecific"/>
    <property type="evidence" value="ECO:0007669"/>
    <property type="project" value="TreeGrafter"/>
</dbReference>
<dbReference type="GO" id="GO:0005829">
    <property type="term" value="C:cytosol"/>
    <property type="evidence" value="ECO:0007669"/>
    <property type="project" value="TreeGrafter"/>
</dbReference>
<dbReference type="PROSITE" id="PS51722">
    <property type="entry name" value="G_TR_2"/>
    <property type="match status" value="1"/>
</dbReference>
<dbReference type="Gene3D" id="3.30.70.3280">
    <property type="entry name" value="Peptide chain release factor 3, domain III"/>
    <property type="match status" value="1"/>
</dbReference>
<dbReference type="PRINTS" id="PR00315">
    <property type="entry name" value="ELONGATNFCT"/>
</dbReference>
<dbReference type="Pfam" id="PF00009">
    <property type="entry name" value="GTP_EFTU"/>
    <property type="match status" value="1"/>
</dbReference>
<evidence type="ECO:0000256" key="8">
    <source>
        <dbReference type="HAMAP-Rule" id="MF_00072"/>
    </source>
</evidence>
<dbReference type="Gene3D" id="2.40.30.10">
    <property type="entry name" value="Translation factors"/>
    <property type="match status" value="1"/>
</dbReference>
<evidence type="ECO:0000256" key="3">
    <source>
        <dbReference type="ARBA" id="ARBA00022490"/>
    </source>
</evidence>
<dbReference type="NCBIfam" id="NF001964">
    <property type="entry name" value="PRK00741.1"/>
    <property type="match status" value="1"/>
</dbReference>
<dbReference type="InterPro" id="IPR027417">
    <property type="entry name" value="P-loop_NTPase"/>
</dbReference>
<dbReference type="InterPro" id="IPR031157">
    <property type="entry name" value="G_TR_CS"/>
</dbReference>
<dbReference type="FunFam" id="3.40.50.300:FF:000542">
    <property type="entry name" value="Peptide chain release factor 3"/>
    <property type="match status" value="1"/>
</dbReference>
<dbReference type="Pfam" id="PF22042">
    <property type="entry name" value="EF-G_D2"/>
    <property type="match status" value="1"/>
</dbReference>
<feature type="binding site" evidence="8">
    <location>
        <begin position="151"/>
        <end position="154"/>
    </location>
    <ligand>
        <name>GTP</name>
        <dbReference type="ChEBI" id="CHEBI:37565"/>
    </ligand>
</feature>
<keyword evidence="5 8" id="KW-0648">Protein biosynthesis</keyword>
<accession>A0A934TP71</accession>
<protein>
    <recommendedName>
        <fullName evidence="7 8">Peptide chain release factor 3</fullName>
        <shortName evidence="8">RF-3</shortName>
    </recommendedName>
</protein>
<dbReference type="GO" id="GO:0003924">
    <property type="term" value="F:GTPase activity"/>
    <property type="evidence" value="ECO:0007669"/>
    <property type="project" value="InterPro"/>
</dbReference>
<dbReference type="CDD" id="cd04169">
    <property type="entry name" value="RF3"/>
    <property type="match status" value="1"/>
</dbReference>
<dbReference type="InterPro" id="IPR004548">
    <property type="entry name" value="PrfC"/>
</dbReference>
<feature type="binding site" evidence="8">
    <location>
        <begin position="97"/>
        <end position="101"/>
    </location>
    <ligand>
        <name>GTP</name>
        <dbReference type="ChEBI" id="CHEBI:37565"/>
    </ligand>
</feature>
<dbReference type="GO" id="GO:0016149">
    <property type="term" value="F:translation release factor activity, codon specific"/>
    <property type="evidence" value="ECO:0007669"/>
    <property type="project" value="UniProtKB-UniRule"/>
</dbReference>
<dbReference type="InterPro" id="IPR035647">
    <property type="entry name" value="EFG_III/V"/>
</dbReference>
<dbReference type="FunFam" id="3.30.70.3280:FF:000001">
    <property type="entry name" value="Peptide chain release factor 3"/>
    <property type="match status" value="1"/>
</dbReference>
<dbReference type="NCBIfam" id="TIGR00231">
    <property type="entry name" value="small_GTP"/>
    <property type="match status" value="1"/>
</dbReference>
<dbReference type="InterPro" id="IPR005225">
    <property type="entry name" value="Small_GTP-bd"/>
</dbReference>
<keyword evidence="11" id="KW-1185">Reference proteome</keyword>
<dbReference type="AlphaFoldDB" id="A0A934TP71"/>
<gene>
    <name evidence="8" type="primary">prfC</name>
    <name evidence="10" type="ORF">JJB11_02330</name>
</gene>
<proteinExistence type="inferred from homology"/>
<reference evidence="10" key="2">
    <citation type="submission" date="2021-01" db="EMBL/GenBank/DDBJ databases">
        <authorList>
            <person name="Kang M."/>
        </authorList>
    </citation>
    <scope>NUCLEOTIDE SEQUENCE</scope>
    <source>
        <strain evidence="10">KACC 17527</strain>
    </source>
</reference>
<dbReference type="PANTHER" id="PTHR43556:SF2">
    <property type="entry name" value="PEPTIDE CHAIN RELEASE FACTOR RF3"/>
    <property type="match status" value="1"/>
</dbReference>
<evidence type="ECO:0000256" key="6">
    <source>
        <dbReference type="ARBA" id="ARBA00023134"/>
    </source>
</evidence>
<comment type="function">
    <text evidence="8">Increases the formation of ribosomal termination complexes and stimulates activities of RF-1 and RF-2. It binds guanine nucleotides and has strong preference for UGA stop codons. It may interact directly with the ribosome. The stimulation of RF-1 and RF-2 is significantly reduced by GTP and GDP, but not by GMP.</text>
</comment>
<evidence type="ECO:0000259" key="9">
    <source>
        <dbReference type="PROSITE" id="PS51722"/>
    </source>
</evidence>
<dbReference type="PROSITE" id="PS00301">
    <property type="entry name" value="G_TR_1"/>
    <property type="match status" value="1"/>
</dbReference>
<name>A0A934TP71_9BURK</name>
<keyword evidence="6 8" id="KW-0342">GTP-binding</keyword>
<dbReference type="HAMAP" id="MF_00072">
    <property type="entry name" value="Rel_fac_3"/>
    <property type="match status" value="1"/>
</dbReference>
<dbReference type="InterPro" id="IPR053905">
    <property type="entry name" value="EF-G-like_DII"/>
</dbReference>
<evidence type="ECO:0000313" key="10">
    <source>
        <dbReference type="EMBL" id="MBK6004917.1"/>
    </source>
</evidence>
<keyword evidence="4 8" id="KW-0547">Nucleotide-binding</keyword>
<comment type="subcellular location">
    <subcellularLocation>
        <location evidence="1 8">Cytoplasm</location>
    </subcellularLocation>
</comment>
<dbReference type="InterPro" id="IPR009000">
    <property type="entry name" value="Transl_B-barrel_sf"/>
</dbReference>
<dbReference type="EMBL" id="JAEPWM010000001">
    <property type="protein sequence ID" value="MBK6004917.1"/>
    <property type="molecule type" value="Genomic_DNA"/>
</dbReference>
<dbReference type="SUPFAM" id="SSF54980">
    <property type="entry name" value="EF-G C-terminal domain-like"/>
    <property type="match status" value="1"/>
</dbReference>
<sequence>MAACFPESSLSASPLAAEVRRRRTFAIISHPDAGKTTLTEKLLLFSGAIQIAGAVKGRKASRHATSDWMEIEKQRGISVASSVMQMLYRDHVINLLDTPGHKDFSEDTYRVLTAVDAALMVIDAANGVEAQTRRLIEVCRQRDTPIITFVNKMDREVREPLDILDEVERELGMPCVPMTWPVGKGKLFGGIMNLRKQAMTVFESGSERRPEEFDTLPLADAAQLRQRFGVEYDAAAESMELAAGASPEWDHAAFLAAKQTPVFFGSAVNNFGVMEVLDALVDLAPAPQPRKSTATVNRQPVERIIEPDDPAFSGVVFKVQANMDPSHRDRIAFVRMASGKYTPGMKLKVQRTAKELRPTSVVTFLSQRREAVDEAYAGDIIGFTTHGGVQLGDTITDGSVNLQYTGLPFFAPELFQVVVLKNPLRTKQLQQGLAQLGEEGAIQVFRPHVGGPMLLGAVGQLQFEVVQHRLKTEYDCDVRLESCPYTGARWITADTPAELKAFTDAYPQRLALDAANALAFLCTSPYDVRLAQERFPKIHFHLLREHAGLALQNAG</sequence>
<evidence type="ECO:0000256" key="4">
    <source>
        <dbReference type="ARBA" id="ARBA00022741"/>
    </source>
</evidence>
<dbReference type="GO" id="GO:0006449">
    <property type="term" value="P:regulation of translational termination"/>
    <property type="evidence" value="ECO:0007669"/>
    <property type="project" value="UniProtKB-UniRule"/>
</dbReference>
<comment type="caution">
    <text evidence="10">The sequence shown here is derived from an EMBL/GenBank/DDBJ whole genome shotgun (WGS) entry which is preliminary data.</text>
</comment>
<evidence type="ECO:0000256" key="2">
    <source>
        <dbReference type="ARBA" id="ARBA00009978"/>
    </source>
</evidence>
<evidence type="ECO:0000256" key="1">
    <source>
        <dbReference type="ARBA" id="ARBA00004496"/>
    </source>
</evidence>
<dbReference type="GO" id="GO:0005525">
    <property type="term" value="F:GTP binding"/>
    <property type="evidence" value="ECO:0007669"/>
    <property type="project" value="UniProtKB-UniRule"/>
</dbReference>
<dbReference type="GO" id="GO:0097216">
    <property type="term" value="F:guanosine tetraphosphate binding"/>
    <property type="evidence" value="ECO:0007669"/>
    <property type="project" value="UniProtKB-ARBA"/>
</dbReference>
<dbReference type="SUPFAM" id="SSF52540">
    <property type="entry name" value="P-loop containing nucleoside triphosphate hydrolases"/>
    <property type="match status" value="1"/>
</dbReference>
<keyword evidence="3 8" id="KW-0963">Cytoplasm</keyword>
<feature type="binding site" evidence="8">
    <location>
        <begin position="29"/>
        <end position="36"/>
    </location>
    <ligand>
        <name>GTP</name>
        <dbReference type="ChEBI" id="CHEBI:37565"/>
    </ligand>
</feature>
<feature type="domain" description="Tr-type G" evidence="9">
    <location>
        <begin position="20"/>
        <end position="288"/>
    </location>
</feature>
<dbReference type="Proteomes" id="UP000630528">
    <property type="component" value="Unassembled WGS sequence"/>
</dbReference>
<dbReference type="SUPFAM" id="SSF50447">
    <property type="entry name" value="Translation proteins"/>
    <property type="match status" value="1"/>
</dbReference>
<dbReference type="NCBIfam" id="TIGR00503">
    <property type="entry name" value="prfC"/>
    <property type="match status" value="1"/>
</dbReference>
<dbReference type="Gene3D" id="3.40.50.300">
    <property type="entry name" value="P-loop containing nucleotide triphosphate hydrolases"/>
    <property type="match status" value="1"/>
</dbReference>
<dbReference type="PANTHER" id="PTHR43556">
    <property type="entry name" value="PEPTIDE CHAIN RELEASE FACTOR RF3"/>
    <property type="match status" value="1"/>
</dbReference>
<organism evidence="10 11">
    <name type="scientific">Ramlibacter ginsenosidimutans</name>
    <dbReference type="NCBI Taxonomy" id="502333"/>
    <lineage>
        <taxon>Bacteria</taxon>
        <taxon>Pseudomonadati</taxon>
        <taxon>Pseudomonadota</taxon>
        <taxon>Betaproteobacteria</taxon>
        <taxon>Burkholderiales</taxon>
        <taxon>Comamonadaceae</taxon>
        <taxon>Ramlibacter</taxon>
    </lineage>
</organism>
<comment type="similarity">
    <text evidence="2 8">Belongs to the TRAFAC class translation factor GTPase superfamily. Classic translation factor GTPase family. PrfC subfamily.</text>
</comment>
<dbReference type="InterPro" id="IPR041732">
    <property type="entry name" value="RF3_GTP-bd"/>
</dbReference>
<evidence type="ECO:0000256" key="5">
    <source>
        <dbReference type="ARBA" id="ARBA00022917"/>
    </source>
</evidence>
<evidence type="ECO:0000313" key="11">
    <source>
        <dbReference type="Proteomes" id="UP000630528"/>
    </source>
</evidence>
<dbReference type="InterPro" id="IPR032090">
    <property type="entry name" value="RF3_C"/>
</dbReference>
<reference evidence="10" key="1">
    <citation type="journal article" date="2012" name="J. Microbiol. Biotechnol.">
        <title>Ramlibacter ginsenosidimutans sp. nov., with ginsenoside-converting activity.</title>
        <authorList>
            <person name="Wang L."/>
            <person name="An D.S."/>
            <person name="Kim S.G."/>
            <person name="Jin F.X."/>
            <person name="Kim S.C."/>
            <person name="Lee S.T."/>
            <person name="Im W.T."/>
        </authorList>
    </citation>
    <scope>NUCLEOTIDE SEQUENCE</scope>
    <source>
        <strain evidence="10">KACC 17527</strain>
    </source>
</reference>
<dbReference type="InterPro" id="IPR038467">
    <property type="entry name" value="RF3_dom_3_sf"/>
</dbReference>
<dbReference type="InterPro" id="IPR000795">
    <property type="entry name" value="T_Tr_GTP-bd_dom"/>
</dbReference>
<dbReference type="Pfam" id="PF16658">
    <property type="entry name" value="RF3_C"/>
    <property type="match status" value="1"/>
</dbReference>